<comment type="caution">
    <text evidence="6">The sequence shown here is derived from an EMBL/GenBank/DDBJ whole genome shotgun (WGS) entry which is preliminary data.</text>
</comment>
<evidence type="ECO:0000256" key="4">
    <source>
        <dbReference type="RuleBase" id="RU362028"/>
    </source>
</evidence>
<dbReference type="Proteomes" id="UP001597540">
    <property type="component" value="Unassembled WGS sequence"/>
</dbReference>
<dbReference type="NCBIfam" id="TIGR00005">
    <property type="entry name" value="rluA_subfam"/>
    <property type="match status" value="1"/>
</dbReference>
<dbReference type="Pfam" id="PF00849">
    <property type="entry name" value="PseudoU_synth_2"/>
    <property type="match status" value="1"/>
</dbReference>
<comment type="similarity">
    <text evidence="2 4">Belongs to the pseudouridine synthase RluA family.</text>
</comment>
<keyword evidence="7" id="KW-1185">Reference proteome</keyword>
<sequence>MITYYEPITYIVEPEDEGMLLKTILQRRLGVSRKLMSKLKLTEQGIQLNGERVYISVKVSSGDLVELRMEKETSTDILPQNIPFNILYEDEHLLVVNKQAGIIVHPTHGHYTGTLANGVVYYWAQKGEQVRFRPVHRLDQETSGVLCIAKNPYIHQHISEQMIAGTVDKYYTAVVFGHPVPSEGVVDEPIDRDPSEPHRRIVTADGYAARTIYQVETVYEWASKVRIKLESGRTHQIRVHMKHLGCPLIGDSFYGQAAPNWTDTSKERLALAHTWIGRQALHASELTIVHPITGHRIRFTAPLPDDLQRLDHKLKTTMNGNNEEI</sequence>
<dbReference type="RefSeq" id="WP_379260679.1">
    <property type="nucleotide sequence ID" value="NZ_JBHUMJ010000002.1"/>
</dbReference>
<proteinExistence type="inferred from homology"/>
<evidence type="ECO:0000313" key="7">
    <source>
        <dbReference type="Proteomes" id="UP001597540"/>
    </source>
</evidence>
<comment type="function">
    <text evidence="4">Responsible for synthesis of pseudouridine from uracil.</text>
</comment>
<dbReference type="SUPFAM" id="SSF55120">
    <property type="entry name" value="Pseudouridine synthase"/>
    <property type="match status" value="1"/>
</dbReference>
<feature type="domain" description="Pseudouridine synthase RsuA/RluA-like" evidence="5">
    <location>
        <begin position="92"/>
        <end position="243"/>
    </location>
</feature>
<dbReference type="EMBL" id="JBHUMJ010000002">
    <property type="protein sequence ID" value="MFD2699773.1"/>
    <property type="molecule type" value="Genomic_DNA"/>
</dbReference>
<comment type="catalytic activity">
    <reaction evidence="1 4">
        <text>a uridine in RNA = a pseudouridine in RNA</text>
        <dbReference type="Rhea" id="RHEA:48348"/>
        <dbReference type="Rhea" id="RHEA-COMP:12068"/>
        <dbReference type="Rhea" id="RHEA-COMP:12069"/>
        <dbReference type="ChEBI" id="CHEBI:65314"/>
        <dbReference type="ChEBI" id="CHEBI:65315"/>
    </reaction>
</comment>
<dbReference type="InterPro" id="IPR006145">
    <property type="entry name" value="PsdUridine_synth_RsuA/RluA"/>
</dbReference>
<dbReference type="PANTHER" id="PTHR21600">
    <property type="entry name" value="MITOCHONDRIAL RNA PSEUDOURIDINE SYNTHASE"/>
    <property type="match status" value="1"/>
</dbReference>
<organism evidence="6 7">
    <name type="scientific">Paenibacillus shunpengii</name>
    <dbReference type="NCBI Taxonomy" id="2054424"/>
    <lineage>
        <taxon>Bacteria</taxon>
        <taxon>Bacillati</taxon>
        <taxon>Bacillota</taxon>
        <taxon>Bacilli</taxon>
        <taxon>Bacillales</taxon>
        <taxon>Paenibacillaceae</taxon>
        <taxon>Paenibacillus</taxon>
    </lineage>
</organism>
<dbReference type="PANTHER" id="PTHR21600:SF44">
    <property type="entry name" value="RIBOSOMAL LARGE SUBUNIT PSEUDOURIDINE SYNTHASE D"/>
    <property type="match status" value="1"/>
</dbReference>
<evidence type="ECO:0000313" key="6">
    <source>
        <dbReference type="EMBL" id="MFD2699773.1"/>
    </source>
</evidence>
<gene>
    <name evidence="6" type="ORF">ACFSVM_04780</name>
</gene>
<evidence type="ECO:0000256" key="3">
    <source>
        <dbReference type="PROSITE-ProRule" id="PRU00182"/>
    </source>
</evidence>
<name>A0ABW5SKL2_9BACL</name>
<dbReference type="EC" id="5.4.99.-" evidence="4"/>
<dbReference type="CDD" id="cd02869">
    <property type="entry name" value="PseudoU_synth_RluA_like"/>
    <property type="match status" value="1"/>
</dbReference>
<dbReference type="InterPro" id="IPR050188">
    <property type="entry name" value="RluA_PseudoU_synthase"/>
</dbReference>
<reference evidence="7" key="1">
    <citation type="journal article" date="2019" name="Int. J. Syst. Evol. Microbiol.">
        <title>The Global Catalogue of Microorganisms (GCM) 10K type strain sequencing project: providing services to taxonomists for standard genome sequencing and annotation.</title>
        <authorList>
            <consortium name="The Broad Institute Genomics Platform"/>
            <consortium name="The Broad Institute Genome Sequencing Center for Infectious Disease"/>
            <person name="Wu L."/>
            <person name="Ma J."/>
        </authorList>
    </citation>
    <scope>NUCLEOTIDE SEQUENCE [LARGE SCALE GENOMIC DNA]</scope>
    <source>
        <strain evidence="7">KCTC 33849</strain>
    </source>
</reference>
<keyword evidence="3" id="KW-0694">RNA-binding</keyword>
<dbReference type="PROSITE" id="PS50889">
    <property type="entry name" value="S4"/>
    <property type="match status" value="1"/>
</dbReference>
<evidence type="ECO:0000256" key="1">
    <source>
        <dbReference type="ARBA" id="ARBA00000073"/>
    </source>
</evidence>
<accession>A0ABW5SKL2</accession>
<keyword evidence="4 6" id="KW-0413">Isomerase</keyword>
<dbReference type="GO" id="GO:0016853">
    <property type="term" value="F:isomerase activity"/>
    <property type="evidence" value="ECO:0007669"/>
    <property type="project" value="UniProtKB-KW"/>
</dbReference>
<evidence type="ECO:0000256" key="2">
    <source>
        <dbReference type="ARBA" id="ARBA00010876"/>
    </source>
</evidence>
<dbReference type="InterPro" id="IPR020103">
    <property type="entry name" value="PsdUridine_synth_cat_dom_sf"/>
</dbReference>
<dbReference type="Gene3D" id="3.30.2350.10">
    <property type="entry name" value="Pseudouridine synthase"/>
    <property type="match status" value="1"/>
</dbReference>
<evidence type="ECO:0000259" key="5">
    <source>
        <dbReference type="Pfam" id="PF00849"/>
    </source>
</evidence>
<protein>
    <recommendedName>
        <fullName evidence="4">Pseudouridine synthase</fullName>
        <ecNumber evidence="4">5.4.99.-</ecNumber>
    </recommendedName>
</protein>
<dbReference type="InterPro" id="IPR006225">
    <property type="entry name" value="PsdUridine_synth_RluC/D"/>
</dbReference>